<proteinExistence type="predicted"/>
<dbReference type="RefSeq" id="WP_123630271.1">
    <property type="nucleotide sequence ID" value="NZ_AYKH01000005.1"/>
</dbReference>
<keyword evidence="3" id="KW-1185">Reference proteome</keyword>
<name>A0A423PUG3_9GAMM</name>
<evidence type="ECO:0000313" key="3">
    <source>
        <dbReference type="Proteomes" id="UP000283993"/>
    </source>
</evidence>
<accession>A0A423PUG3</accession>
<evidence type="ECO:0000313" key="2">
    <source>
        <dbReference type="EMBL" id="ROO29172.1"/>
    </source>
</evidence>
<feature type="domain" description="DUF6429" evidence="1">
    <location>
        <begin position="4"/>
        <end position="73"/>
    </location>
</feature>
<evidence type="ECO:0000259" key="1">
    <source>
        <dbReference type="Pfam" id="PF20008"/>
    </source>
</evidence>
<protein>
    <recommendedName>
        <fullName evidence="1">DUF6429 domain-containing protein</fullName>
    </recommendedName>
</protein>
<dbReference type="AlphaFoldDB" id="A0A423PUG3"/>
<gene>
    <name evidence="2" type="ORF">SAOR_03665</name>
</gene>
<dbReference type="InterPro" id="IPR045489">
    <property type="entry name" value="DUF6429"/>
</dbReference>
<dbReference type="Proteomes" id="UP000283993">
    <property type="component" value="Unassembled WGS sequence"/>
</dbReference>
<comment type="caution">
    <text evidence="2">The sequence shown here is derived from an EMBL/GenBank/DDBJ whole genome shotgun (WGS) entry which is preliminary data.</text>
</comment>
<dbReference type="EMBL" id="AYKH01000005">
    <property type="protein sequence ID" value="ROO29172.1"/>
    <property type="molecule type" value="Genomic_DNA"/>
</dbReference>
<reference evidence="2 3" key="1">
    <citation type="submission" date="2013-10" db="EMBL/GenBank/DDBJ databases">
        <title>Salinisphaera orenii MK-B5 Genome Sequencing.</title>
        <authorList>
            <person name="Lai Q."/>
            <person name="Li C."/>
            <person name="Shao Z."/>
        </authorList>
    </citation>
    <scope>NUCLEOTIDE SEQUENCE [LARGE SCALE GENOMIC DNA]</scope>
    <source>
        <strain evidence="2 3">MK-B5</strain>
    </source>
</reference>
<organism evidence="2 3">
    <name type="scientific">Salinisphaera orenii MK-B5</name>
    <dbReference type="NCBI Taxonomy" id="856730"/>
    <lineage>
        <taxon>Bacteria</taxon>
        <taxon>Pseudomonadati</taxon>
        <taxon>Pseudomonadota</taxon>
        <taxon>Gammaproteobacteria</taxon>
        <taxon>Salinisphaerales</taxon>
        <taxon>Salinisphaeraceae</taxon>
        <taxon>Salinisphaera</taxon>
    </lineage>
</organism>
<sequence>MEPDDEKIDAAVLALMYLTLHDGRRAWKSFPWDATDRLHERGLIDNPKTKTRSVVLSDEGLAEAEKSFRALLAKS</sequence>
<dbReference type="Pfam" id="PF20008">
    <property type="entry name" value="DUF6429"/>
    <property type="match status" value="1"/>
</dbReference>